<dbReference type="PANTHER" id="PTHR45625:SF4">
    <property type="entry name" value="PEPTIDYLPROLYL ISOMERASE DOMAIN AND WD REPEAT-CONTAINING PROTEIN 1"/>
    <property type="match status" value="1"/>
</dbReference>
<comment type="similarity">
    <text evidence="2">Belongs to the apolipoprotein L family.</text>
</comment>
<keyword evidence="4" id="KW-0853">WD repeat</keyword>
<evidence type="ECO:0000259" key="8">
    <source>
        <dbReference type="PROSITE" id="PS50072"/>
    </source>
</evidence>
<dbReference type="AlphaFoldDB" id="A0A915PG71"/>
<dbReference type="InterPro" id="IPR008405">
    <property type="entry name" value="ApoL"/>
</dbReference>
<dbReference type="PRINTS" id="PR00153">
    <property type="entry name" value="CSAPPISMRASE"/>
</dbReference>
<organism evidence="9 10">
    <name type="scientific">Setaria digitata</name>
    <dbReference type="NCBI Taxonomy" id="48799"/>
    <lineage>
        <taxon>Eukaryota</taxon>
        <taxon>Metazoa</taxon>
        <taxon>Ecdysozoa</taxon>
        <taxon>Nematoda</taxon>
        <taxon>Chromadorea</taxon>
        <taxon>Rhabditida</taxon>
        <taxon>Spirurina</taxon>
        <taxon>Spiruromorpha</taxon>
        <taxon>Filarioidea</taxon>
        <taxon>Setariidae</taxon>
        <taxon>Setaria</taxon>
    </lineage>
</organism>
<sequence>MDNACSSLVVPPEYDEELNHLFFAKKFPSSNDSGKEMSDPRKNFYNIYKAFVENRQNLINELRNIADKSICVKKGCTISTITGSSFGIAGGTAAIAGTVVYPPLLLGGLVVAGLATASNLGTQLTEFILFRNMVKKVESLSKYDIELMRDIEDIYQNALDSNLFETAERSVGIIQSMDTATNDLPSLGLQIGAGGAKSATVLGLRSVGIQVAEIGSTLLKGVARGAIGIGVIIDGVTMFLSARDIAMGCSTKFSDRLNSLADFKEKELGEIMTRIDVSNLLLEEMSKRKVETAADSHVDDGSEDISTLKKNKVLPYEQTYLRSIPHATQYEKSFMHRDTITHVIATATDFIITASIDGHLKFWKKKHGEGIEFVKHFRCHLHAFSHLTINHNGTLMATVCTHDKSVKIFDVPNFDMINMFNTEFAPRTAAWIHQGNDVIQVLAISDSRSGNIYIYDGKGEDKPIRVLDKIHLNSVKLIEYNPHFDCVISVDSVGMLEYWSGPKRDYQFPDNVKWIYKTDTDLYEFVKVKAPPRCLLLAPNGKSFAAFGADRRIRIFDFASGKLIKMIDETLRSYMDQAAANKNYGLQNMEWNRRVALEKELDRDENTFQHLSICFDETSNFLIYPTPIGIKVYNLYTDEVIREIGKNENMRFLGVSLCRALPDFKEQLQGAAATIDALAATNPNLKKTDPDPMLVACAYRKGRFYLFTNAEPFSTEENDDVDGTGLGRDVFNEKPKKEDIITAVESDTVDNKVTEHAVIHTSLGDIRIRLFPNECPKAVENFCTHARRGYYNGHTFHRVIKSFMIQTGDPTGKGTGGQSIWGEDFEDEFHPKLRHDKPYMVSMANAGPNTNGSQFFITVIPADWLDGKNTLFGQVTEGFNVVQKINQVPTFEKSGRPKQEITIISITLK</sequence>
<dbReference type="SMART" id="SM00320">
    <property type="entry name" value="WD40"/>
    <property type="match status" value="4"/>
</dbReference>
<keyword evidence="9" id="KW-1185">Reference proteome</keyword>
<evidence type="ECO:0000256" key="1">
    <source>
        <dbReference type="ARBA" id="ARBA00000971"/>
    </source>
</evidence>
<dbReference type="WBParaSite" id="sdigi.contig150.g5281.t1">
    <property type="protein sequence ID" value="sdigi.contig150.g5281.t1"/>
    <property type="gene ID" value="sdigi.contig150.g5281"/>
</dbReference>
<dbReference type="Pfam" id="PF00160">
    <property type="entry name" value="Pro_isomerase"/>
    <property type="match status" value="1"/>
</dbReference>
<dbReference type="Gene3D" id="2.130.10.10">
    <property type="entry name" value="YVTN repeat-like/Quinoprotein amine dehydrogenase"/>
    <property type="match status" value="1"/>
</dbReference>
<evidence type="ECO:0000256" key="3">
    <source>
        <dbReference type="ARBA" id="ARBA00013194"/>
    </source>
</evidence>
<keyword evidence="6" id="KW-0697">Rotamase</keyword>
<proteinExistence type="inferred from homology"/>
<comment type="catalytic activity">
    <reaction evidence="1">
        <text>[protein]-peptidylproline (omega=180) = [protein]-peptidylproline (omega=0)</text>
        <dbReference type="Rhea" id="RHEA:16237"/>
        <dbReference type="Rhea" id="RHEA-COMP:10747"/>
        <dbReference type="Rhea" id="RHEA-COMP:10748"/>
        <dbReference type="ChEBI" id="CHEBI:83833"/>
        <dbReference type="ChEBI" id="CHEBI:83834"/>
        <dbReference type="EC" id="5.2.1.8"/>
    </reaction>
</comment>
<dbReference type="InterPro" id="IPR001680">
    <property type="entry name" value="WD40_rpt"/>
</dbReference>
<dbReference type="InterPro" id="IPR002130">
    <property type="entry name" value="Cyclophilin-type_PPIase_dom"/>
</dbReference>
<dbReference type="InterPro" id="IPR015943">
    <property type="entry name" value="WD40/YVTN_repeat-like_dom_sf"/>
</dbReference>
<evidence type="ECO:0000313" key="10">
    <source>
        <dbReference type="WBParaSite" id="sdigi.contig150.g5281.t1"/>
    </source>
</evidence>
<dbReference type="EC" id="5.2.1.8" evidence="3"/>
<evidence type="ECO:0000256" key="6">
    <source>
        <dbReference type="ARBA" id="ARBA00023110"/>
    </source>
</evidence>
<evidence type="ECO:0000313" key="9">
    <source>
        <dbReference type="Proteomes" id="UP000887581"/>
    </source>
</evidence>
<dbReference type="FunFam" id="2.130.10.10:FF:000471">
    <property type="entry name" value="Peptidylprolyl isomerase domain and WD repeat-containing protein"/>
    <property type="match status" value="1"/>
</dbReference>
<dbReference type="Pfam" id="PF05461">
    <property type="entry name" value="ApoL"/>
    <property type="match status" value="1"/>
</dbReference>
<dbReference type="GO" id="GO:0006869">
    <property type="term" value="P:lipid transport"/>
    <property type="evidence" value="ECO:0007669"/>
    <property type="project" value="InterPro"/>
</dbReference>
<evidence type="ECO:0000256" key="4">
    <source>
        <dbReference type="ARBA" id="ARBA00022574"/>
    </source>
</evidence>
<dbReference type="GO" id="GO:0042157">
    <property type="term" value="P:lipoprotein metabolic process"/>
    <property type="evidence" value="ECO:0007669"/>
    <property type="project" value="InterPro"/>
</dbReference>
<dbReference type="FunFam" id="2.40.100.10:FF:000003">
    <property type="entry name" value="Peptidylprolyl isomerase domain and WD repeat-containing 1"/>
    <property type="match status" value="1"/>
</dbReference>
<evidence type="ECO:0000256" key="2">
    <source>
        <dbReference type="ARBA" id="ARBA00010090"/>
    </source>
</evidence>
<dbReference type="Proteomes" id="UP000887581">
    <property type="component" value="Unplaced"/>
</dbReference>
<dbReference type="GO" id="GO:0005576">
    <property type="term" value="C:extracellular region"/>
    <property type="evidence" value="ECO:0007669"/>
    <property type="project" value="InterPro"/>
</dbReference>
<dbReference type="GO" id="GO:0003755">
    <property type="term" value="F:peptidyl-prolyl cis-trans isomerase activity"/>
    <property type="evidence" value="ECO:0007669"/>
    <property type="project" value="UniProtKB-KW"/>
</dbReference>
<dbReference type="PROSITE" id="PS50072">
    <property type="entry name" value="CSA_PPIASE_2"/>
    <property type="match status" value="1"/>
</dbReference>
<dbReference type="SUPFAM" id="SSF50978">
    <property type="entry name" value="WD40 repeat-like"/>
    <property type="match status" value="1"/>
</dbReference>
<evidence type="ECO:0000256" key="5">
    <source>
        <dbReference type="ARBA" id="ARBA00022737"/>
    </source>
</evidence>
<dbReference type="InterPro" id="IPR044666">
    <property type="entry name" value="Cyclophilin_A-like"/>
</dbReference>
<dbReference type="GO" id="GO:0008289">
    <property type="term" value="F:lipid binding"/>
    <property type="evidence" value="ECO:0007669"/>
    <property type="project" value="InterPro"/>
</dbReference>
<evidence type="ECO:0000256" key="7">
    <source>
        <dbReference type="ARBA" id="ARBA00023235"/>
    </source>
</evidence>
<feature type="domain" description="PPIase cyclophilin-type" evidence="8">
    <location>
        <begin position="753"/>
        <end position="908"/>
    </location>
</feature>
<dbReference type="Gene3D" id="2.40.100.10">
    <property type="entry name" value="Cyclophilin-like"/>
    <property type="match status" value="1"/>
</dbReference>
<protein>
    <recommendedName>
        <fullName evidence="3">peptidylprolyl isomerase</fullName>
        <ecNumber evidence="3">5.2.1.8</ecNumber>
    </recommendedName>
</protein>
<dbReference type="GO" id="GO:0005634">
    <property type="term" value="C:nucleus"/>
    <property type="evidence" value="ECO:0007669"/>
    <property type="project" value="UniProtKB-ARBA"/>
</dbReference>
<keyword evidence="5" id="KW-0677">Repeat</keyword>
<dbReference type="InterPro" id="IPR036322">
    <property type="entry name" value="WD40_repeat_dom_sf"/>
</dbReference>
<keyword evidence="7" id="KW-0413">Isomerase</keyword>
<dbReference type="SUPFAM" id="SSF50891">
    <property type="entry name" value="Cyclophilin-like"/>
    <property type="match status" value="1"/>
</dbReference>
<accession>A0A915PG71</accession>
<dbReference type="Pfam" id="PF00400">
    <property type="entry name" value="WD40"/>
    <property type="match status" value="1"/>
</dbReference>
<name>A0A915PG71_9BILA</name>
<dbReference type="InterPro" id="IPR029000">
    <property type="entry name" value="Cyclophilin-like_dom_sf"/>
</dbReference>
<reference evidence="10" key="1">
    <citation type="submission" date="2022-11" db="UniProtKB">
        <authorList>
            <consortium name="WormBaseParasite"/>
        </authorList>
    </citation>
    <scope>IDENTIFICATION</scope>
</reference>
<dbReference type="PANTHER" id="PTHR45625">
    <property type="entry name" value="PEPTIDYL-PROLYL CIS-TRANS ISOMERASE-RELATED"/>
    <property type="match status" value="1"/>
</dbReference>